<organism evidence="2">
    <name type="scientific">plant metagenome</name>
    <dbReference type="NCBI Taxonomy" id="1297885"/>
    <lineage>
        <taxon>unclassified sequences</taxon>
        <taxon>metagenomes</taxon>
        <taxon>organismal metagenomes</taxon>
    </lineage>
</organism>
<gene>
    <name evidence="2" type="ORF">AMP9_0486</name>
</gene>
<feature type="region of interest" description="Disordered" evidence="1">
    <location>
        <begin position="57"/>
        <end position="108"/>
    </location>
</feature>
<feature type="region of interest" description="Disordered" evidence="1">
    <location>
        <begin position="1"/>
        <end position="32"/>
    </location>
</feature>
<dbReference type="EMBL" id="CAADHY010000008">
    <property type="protein sequence ID" value="VFR16971.1"/>
    <property type="molecule type" value="Genomic_DNA"/>
</dbReference>
<evidence type="ECO:0000313" key="2">
    <source>
        <dbReference type="EMBL" id="VFR16971.1"/>
    </source>
</evidence>
<sequence length="108" mass="11479">MTGAPASRGAKPLLTKKVTGSSHLRRSPRAKNLIRDKGLARFLAAFMTVLTKTASAPLAAGWTLRRPHPEVSSCRPSNRKQPAQAGPSRKTQSSSKGTALPAARRPTP</sequence>
<accession>A0A484NVX2</accession>
<reference evidence="2" key="1">
    <citation type="submission" date="2019-03" db="EMBL/GenBank/DDBJ databases">
        <authorList>
            <person name="Danneels B."/>
        </authorList>
    </citation>
    <scope>NUCLEOTIDE SEQUENCE</scope>
</reference>
<evidence type="ECO:0000256" key="1">
    <source>
        <dbReference type="SAM" id="MobiDB-lite"/>
    </source>
</evidence>
<proteinExistence type="predicted"/>
<name>A0A484NVX2_9ZZZZ</name>
<dbReference type="AlphaFoldDB" id="A0A484NVX2"/>
<protein>
    <submittedName>
        <fullName evidence="2">Uncharacterized protein</fullName>
    </submittedName>
</protein>